<protein>
    <submittedName>
        <fullName evidence="7">Glycosyl transferases group 1 family protein</fullName>
    </submittedName>
</protein>
<dbReference type="Pfam" id="PF00534">
    <property type="entry name" value="Glycos_transf_1"/>
    <property type="match status" value="1"/>
</dbReference>
<organism evidence="7 8">
    <name type="scientific">Bacteroides fragilis str. 3988T(B)14</name>
    <dbReference type="NCBI Taxonomy" id="1339315"/>
    <lineage>
        <taxon>Bacteria</taxon>
        <taxon>Pseudomonadati</taxon>
        <taxon>Bacteroidota</taxon>
        <taxon>Bacteroidia</taxon>
        <taxon>Bacteroidales</taxon>
        <taxon>Bacteroidaceae</taxon>
        <taxon>Bacteroides</taxon>
    </lineage>
</organism>
<evidence type="ECO:0000259" key="4">
    <source>
        <dbReference type="Pfam" id="PF00534"/>
    </source>
</evidence>
<evidence type="ECO:0000259" key="6">
    <source>
        <dbReference type="Pfam" id="PF13439"/>
    </source>
</evidence>
<dbReference type="Proteomes" id="UP000020529">
    <property type="component" value="Unassembled WGS sequence"/>
</dbReference>
<dbReference type="EMBL" id="JGCY01000392">
    <property type="protein sequence ID" value="EXY72782.1"/>
    <property type="molecule type" value="Genomic_DNA"/>
</dbReference>
<feature type="domain" description="Glycosyl transferase family 1" evidence="4">
    <location>
        <begin position="499"/>
        <end position="658"/>
    </location>
</feature>
<dbReference type="PROSITE" id="PS00107">
    <property type="entry name" value="PROTEIN_KINASE_ATP"/>
    <property type="match status" value="1"/>
</dbReference>
<evidence type="ECO:0000256" key="2">
    <source>
        <dbReference type="ARBA" id="ARBA00022679"/>
    </source>
</evidence>
<dbReference type="Pfam" id="PF13439">
    <property type="entry name" value="Glyco_transf_4"/>
    <property type="match status" value="1"/>
</dbReference>
<comment type="caution">
    <text evidence="7">The sequence shown here is derived from an EMBL/GenBank/DDBJ whole genome shotgun (WGS) entry which is preliminary data.</text>
</comment>
<dbReference type="Gene3D" id="3.40.50.2000">
    <property type="entry name" value="Glycogen Phosphorylase B"/>
    <property type="match status" value="2"/>
</dbReference>
<dbReference type="InterPro" id="IPR017441">
    <property type="entry name" value="Protein_kinase_ATP_BS"/>
</dbReference>
<sequence length="691" mass="79969">MNSIKVSILVPAFNVEEYIDDCLQSLMHQTLKEIEVIVVDDGSTDKTGKIAEKYAALDKRFHVVHQSHQGVATARNVCLSLAKGKYIGFVDSDDYISENGIEELFLCAETHLADIVLGSILHCFEDGTCQRIGDKSFNQRLYSEPISGKHLFKVLIEVGEYTPMVCGNLYKLAFIRQSQLCFEAIFHEDEFFTPYVLYFANRVICANHDFYYYRQRANSIMNIGTNLRERSGSLYFISAKLTEFAKSNIASEEIKQAFLLHASSLCSRAQHLYEKELYRSSKRCLFIITEHSIANQYGIGTYIRQLTQCFNLVEWDLNVIVLHSVNKRIQWKMEEGVAYYEIPMPDELLYSGLPLYEQLYCKGVFYYLVSRLQLPKEVYCHFNFTSHYYLALLFKEKMHAKIIFTLHFTDWSFDLLGDQDWLKRILANPAGRKEKRLVDAFEREKKFMHECCDSVIAIARHSYDMLKELYDIPESKLAYVPNGLRDEYRKRNADECRRVREKYGFKEKENLLIFAGRLDFVKGVMELIEAFKQVLIEMPDTKLIIAGTGNFTHCLDVAKPCWSHIIFTGFIPREELFELYAIADMGIVPSIHEEFGYVAAEMMMNELPVIVNNTTGLKEIVGDGEYGTVFDFGKDKNIRALKDRIVNVLTCNEKEVYAREGRSRVLKEYSIQDFSEKIVGLYSLYGKSMQN</sequence>
<dbReference type="InterPro" id="IPR028098">
    <property type="entry name" value="Glyco_trans_4-like_N"/>
</dbReference>
<feature type="binding site" evidence="3">
    <location>
        <position position="642"/>
    </location>
    <ligand>
        <name>ATP</name>
        <dbReference type="ChEBI" id="CHEBI:30616"/>
    </ligand>
</feature>
<keyword evidence="3" id="KW-0067">ATP-binding</keyword>
<dbReference type="CDD" id="cd03801">
    <property type="entry name" value="GT4_PimA-like"/>
    <property type="match status" value="1"/>
</dbReference>
<dbReference type="GO" id="GO:0016758">
    <property type="term" value="F:hexosyltransferase activity"/>
    <property type="evidence" value="ECO:0007669"/>
    <property type="project" value="UniProtKB-ARBA"/>
</dbReference>
<dbReference type="InterPro" id="IPR001296">
    <property type="entry name" value="Glyco_trans_1"/>
</dbReference>
<reference evidence="7 8" key="1">
    <citation type="submission" date="2014-02" db="EMBL/GenBank/DDBJ databases">
        <authorList>
            <person name="Sears C."/>
            <person name="Carroll K."/>
            <person name="Sack B.R."/>
            <person name="Qadri F."/>
            <person name="Myers L.L."/>
            <person name="Chung G.-T."/>
            <person name="Escheverria P."/>
            <person name="Fraser C.M."/>
            <person name="Sadzewicz L."/>
            <person name="Shefchek K.A."/>
            <person name="Tallon L."/>
            <person name="Das S.P."/>
            <person name="Daugherty S."/>
            <person name="Mongodin E.F."/>
        </authorList>
    </citation>
    <scope>NUCLEOTIDE SEQUENCE [LARGE SCALE GENOMIC DNA]</scope>
    <source>
        <strain evidence="8">3988T(B)14</strain>
    </source>
</reference>
<feature type="domain" description="Glycosyltransferase subfamily 4-like N-terminal" evidence="6">
    <location>
        <begin position="379"/>
        <end position="485"/>
    </location>
</feature>
<dbReference type="PATRIC" id="fig|1339315.3.peg.4121"/>
<dbReference type="PANTHER" id="PTHR22916">
    <property type="entry name" value="GLYCOSYLTRANSFERASE"/>
    <property type="match status" value="1"/>
</dbReference>
<keyword evidence="1" id="KW-0328">Glycosyltransferase</keyword>
<keyword evidence="3" id="KW-0547">Nucleotide-binding</keyword>
<dbReference type="SUPFAM" id="SSF53448">
    <property type="entry name" value="Nucleotide-diphospho-sugar transferases"/>
    <property type="match status" value="1"/>
</dbReference>
<name>A0A015SRA8_BACFG</name>
<proteinExistence type="predicted"/>
<dbReference type="Pfam" id="PF00535">
    <property type="entry name" value="Glycos_transf_2"/>
    <property type="match status" value="1"/>
</dbReference>
<dbReference type="AlphaFoldDB" id="A0A015SRA8"/>
<dbReference type="PANTHER" id="PTHR22916:SF51">
    <property type="entry name" value="GLYCOSYLTRANSFERASE EPSH-RELATED"/>
    <property type="match status" value="1"/>
</dbReference>
<evidence type="ECO:0000256" key="3">
    <source>
        <dbReference type="PROSITE-ProRule" id="PRU10141"/>
    </source>
</evidence>
<dbReference type="InterPro" id="IPR029044">
    <property type="entry name" value="Nucleotide-diphossugar_trans"/>
</dbReference>
<dbReference type="Gene3D" id="3.90.550.10">
    <property type="entry name" value="Spore Coat Polysaccharide Biosynthesis Protein SpsA, Chain A"/>
    <property type="match status" value="1"/>
</dbReference>
<accession>A0A015SRA8</accession>
<feature type="domain" description="Glycosyltransferase 2-like" evidence="5">
    <location>
        <begin position="7"/>
        <end position="144"/>
    </location>
</feature>
<gene>
    <name evidence="7" type="ORF">M124_3462</name>
</gene>
<evidence type="ECO:0000256" key="1">
    <source>
        <dbReference type="ARBA" id="ARBA00022676"/>
    </source>
</evidence>
<dbReference type="CDD" id="cd00761">
    <property type="entry name" value="Glyco_tranf_GTA_type"/>
    <property type="match status" value="1"/>
</dbReference>
<evidence type="ECO:0000313" key="7">
    <source>
        <dbReference type="EMBL" id="EXY72782.1"/>
    </source>
</evidence>
<keyword evidence="2 7" id="KW-0808">Transferase</keyword>
<dbReference type="InterPro" id="IPR001173">
    <property type="entry name" value="Glyco_trans_2-like"/>
</dbReference>
<dbReference type="RefSeq" id="WP_005804222.1">
    <property type="nucleotide sequence ID" value="NZ_JGCY01000392.1"/>
</dbReference>
<evidence type="ECO:0000313" key="8">
    <source>
        <dbReference type="Proteomes" id="UP000020529"/>
    </source>
</evidence>
<dbReference type="GO" id="GO:0005524">
    <property type="term" value="F:ATP binding"/>
    <property type="evidence" value="ECO:0007669"/>
    <property type="project" value="UniProtKB-UniRule"/>
</dbReference>
<evidence type="ECO:0000259" key="5">
    <source>
        <dbReference type="Pfam" id="PF00535"/>
    </source>
</evidence>
<dbReference type="SUPFAM" id="SSF53756">
    <property type="entry name" value="UDP-Glycosyltransferase/glycogen phosphorylase"/>
    <property type="match status" value="1"/>
</dbReference>